<dbReference type="InterPro" id="IPR011009">
    <property type="entry name" value="Kinase-like_dom_sf"/>
</dbReference>
<dbReference type="Gene3D" id="3.90.1200.10">
    <property type="match status" value="1"/>
</dbReference>
<dbReference type="SUPFAM" id="SSF56112">
    <property type="entry name" value="Protein kinase-like (PK-like)"/>
    <property type="match status" value="1"/>
</dbReference>
<name>A0A6J6G3V7_9ZZZZ</name>
<evidence type="ECO:0000259" key="1">
    <source>
        <dbReference type="Pfam" id="PF01636"/>
    </source>
</evidence>
<protein>
    <submittedName>
        <fullName evidence="2">Unannotated protein</fullName>
    </submittedName>
</protein>
<proteinExistence type="predicted"/>
<organism evidence="2">
    <name type="scientific">freshwater metagenome</name>
    <dbReference type="NCBI Taxonomy" id="449393"/>
    <lineage>
        <taxon>unclassified sequences</taxon>
        <taxon>metagenomes</taxon>
        <taxon>ecological metagenomes</taxon>
    </lineage>
</organism>
<sequence>MVEIASLPFVARPPGDPDGVLAAARLAAGRWGLGEPVLLRTGMNALFDAGDEVVLRVGRPTADPRAAVWLAAWLTERGLRVPVVVEPEPIVVGELAVIAQRREVSVGEIDWSAVGAMVARLHAVDDAAIDEVSRHHPTPWCGSFPWWDFDALLSDVGPSLDPAARAGIDAALGRLGAWPELVTDRVLCHGDVHPGNVLQTADGPVLLDWDLLSLGPPAWDHGPLLDWTTRWGGAPGVYERFADGYGQSFRGDPLAEALAELRLVAATLMRVRAGRTDPAAEEEAERRLRYWRGDPDAPPWHAA</sequence>
<dbReference type="EMBL" id="CAEZSR010000272">
    <property type="protein sequence ID" value="CAB4596002.1"/>
    <property type="molecule type" value="Genomic_DNA"/>
</dbReference>
<evidence type="ECO:0000313" key="2">
    <source>
        <dbReference type="EMBL" id="CAB4596002.1"/>
    </source>
</evidence>
<gene>
    <name evidence="2" type="ORF">UFOPK1493_04009</name>
</gene>
<dbReference type="AlphaFoldDB" id="A0A6J6G3V7"/>
<accession>A0A6J6G3V7</accession>
<dbReference type="Pfam" id="PF01636">
    <property type="entry name" value="APH"/>
    <property type="match status" value="1"/>
</dbReference>
<reference evidence="2" key="1">
    <citation type="submission" date="2020-05" db="EMBL/GenBank/DDBJ databases">
        <authorList>
            <person name="Chiriac C."/>
            <person name="Salcher M."/>
            <person name="Ghai R."/>
            <person name="Kavagutti S V."/>
        </authorList>
    </citation>
    <scope>NUCLEOTIDE SEQUENCE</scope>
</reference>
<feature type="domain" description="Aminoglycoside phosphotransferase" evidence="1">
    <location>
        <begin position="52"/>
        <end position="250"/>
    </location>
</feature>
<dbReference type="InterPro" id="IPR002575">
    <property type="entry name" value="Aminoglycoside_PTrfase"/>
</dbReference>